<dbReference type="EMBL" id="CP002008">
    <property type="protein sequence ID" value="ADG12345.1"/>
    <property type="molecule type" value="Genomic_DNA"/>
</dbReference>
<proteinExistence type="predicted"/>
<dbReference type="InterPro" id="IPR053860">
    <property type="entry name" value="DUF6932"/>
</dbReference>
<dbReference type="Pfam" id="PF22014">
    <property type="entry name" value="DUF6932"/>
    <property type="match status" value="1"/>
</dbReference>
<reference evidence="2" key="1">
    <citation type="journal article" date="2011" name="J. Bacteriol.">
        <title>Genome sequences of eight morphologically diverse alphaproteobacteria.</title>
        <authorList>
            <consortium name="US DOE Joint Genome Institute"/>
            <person name="Brown P.J."/>
            <person name="Kysela D.T."/>
            <person name="Buechlein A."/>
            <person name="Hemmerich C."/>
            <person name="Brun Y.V."/>
        </authorList>
    </citation>
    <scope>NUCLEOTIDE SEQUENCE [LARGE SCALE GENOMIC DNA]</scope>
    <source>
        <strain evidence="2">ATCC 21756 / DSM 7131 / JCM 7823 / NBRC 15250 / LMG 17158 / TK0059</strain>
    </source>
</reference>
<organism evidence="1 2">
    <name type="scientific">Caulobacter segnis (strain ATCC 21756 / DSM 7131 / JCM 7823 / NBRC 15250 / LMG 17158 / TK0059)</name>
    <name type="common">Mycoplana segnis</name>
    <dbReference type="NCBI Taxonomy" id="509190"/>
    <lineage>
        <taxon>Bacteria</taxon>
        <taxon>Pseudomonadati</taxon>
        <taxon>Pseudomonadota</taxon>
        <taxon>Alphaproteobacteria</taxon>
        <taxon>Caulobacterales</taxon>
        <taxon>Caulobacteraceae</taxon>
        <taxon>Caulobacter</taxon>
    </lineage>
</organism>
<evidence type="ECO:0000313" key="2">
    <source>
        <dbReference type="Proteomes" id="UP000002629"/>
    </source>
</evidence>
<dbReference type="STRING" id="509190.Cseg_3927"/>
<accession>D5VPC2</accession>
<dbReference type="HOGENOM" id="CLU_1405991_0_0_5"/>
<sequence>MPVPNFTIHGVLPPYVGANGPGGAPSDMSPYKAPLLEVVQRFASTARRRTILRDWLQHRQEMADLGFNNGFQWIDGSFVEDKIPNDIDVITFFHRPNGHETDAQIGSLVLANPDVLRRPSIKSRLKVDAMFVDLNSSPANIVSATRYYGSLFSHRRGDDLWKGMVEVSLDVSGDAEAIALLDALAAEVAEEAQSAAENPIEEFGA</sequence>
<dbReference type="RefSeq" id="WP_013080987.1">
    <property type="nucleotide sequence ID" value="NC_014100.1"/>
</dbReference>
<dbReference type="Proteomes" id="UP000002629">
    <property type="component" value="Chromosome"/>
</dbReference>
<protein>
    <submittedName>
        <fullName evidence="1">Uncharacterized protein</fullName>
    </submittedName>
</protein>
<evidence type="ECO:0000313" key="1">
    <source>
        <dbReference type="EMBL" id="ADG12345.1"/>
    </source>
</evidence>
<name>D5VPC2_CAUST</name>
<gene>
    <name evidence="1" type="ordered locus">Cseg_3927</name>
</gene>
<dbReference type="KEGG" id="cse:Cseg_3927"/>
<dbReference type="AlphaFoldDB" id="D5VPC2"/>
<dbReference type="eggNOG" id="ENOG5032G90">
    <property type="taxonomic scope" value="Bacteria"/>
</dbReference>